<dbReference type="RefSeq" id="WP_333721760.1">
    <property type="nucleotide sequence ID" value="NZ_CP049216.1"/>
</dbReference>
<proteinExistence type="predicted"/>
<dbReference type="Proteomes" id="UP000663946">
    <property type="component" value="Chromosome 1"/>
</dbReference>
<accession>A0AAJ4N1R1</accession>
<gene>
    <name evidence="1" type="ORF">G6M86_07215</name>
</gene>
<evidence type="ECO:0000313" key="2">
    <source>
        <dbReference type="Proteomes" id="UP000663946"/>
    </source>
</evidence>
<sequence length="252" mass="27817">MRNQKLADLLHQYFELGVAEGREGRNHDTEAGDAQRVLSEIEAEIAALSTGAEPVMFISEKQLGCIGQYLPTRKEAEGNFQLALYRAPPAPSVAVKVLEWEAHGEGWRGCGSIIYDVYPVAEGEGWWAALSMAGYLPFRERCKSPEQAKAAAQDDYEARIRSALSAQVQDVAGWQSMDTAPKDGTRILIWFVHPNARFSKDPVAEGWAAAHEAYWTDHNRGGWTWHGLCGAPTLWQHLPAPPVDMEALSDAS</sequence>
<evidence type="ECO:0000313" key="1">
    <source>
        <dbReference type="EMBL" id="QTG13042.1"/>
    </source>
</evidence>
<protein>
    <recommendedName>
        <fullName evidence="3">DUF551 domain-containing protein</fullName>
    </recommendedName>
</protein>
<evidence type="ECO:0008006" key="3">
    <source>
        <dbReference type="Google" id="ProtNLM"/>
    </source>
</evidence>
<reference evidence="1" key="1">
    <citation type="submission" date="2020-02" db="EMBL/GenBank/DDBJ databases">
        <title>Unexpected conservation and global transmission of agrobacterial virulence plasmids.</title>
        <authorList>
            <person name="Weisberg A.J."/>
            <person name="Davis E.W. II"/>
            <person name="Tabima J.R."/>
            <person name="Belcher M.S."/>
            <person name="Miller M."/>
            <person name="Kuo C.-H."/>
            <person name="Loper J.E."/>
            <person name="Grunwald N.J."/>
            <person name="Putnam M.L."/>
            <person name="Chang J.H."/>
        </authorList>
    </citation>
    <scope>NUCLEOTIDE SEQUENCE</scope>
    <source>
        <strain evidence="1">Q15/94</strain>
    </source>
</reference>
<name>A0AAJ4N1R1_AGRTU</name>
<organism evidence="1 2">
    <name type="scientific">Agrobacterium tumefaciens</name>
    <dbReference type="NCBI Taxonomy" id="358"/>
    <lineage>
        <taxon>Bacteria</taxon>
        <taxon>Pseudomonadati</taxon>
        <taxon>Pseudomonadota</taxon>
        <taxon>Alphaproteobacteria</taxon>
        <taxon>Hyphomicrobiales</taxon>
        <taxon>Rhizobiaceae</taxon>
        <taxon>Rhizobium/Agrobacterium group</taxon>
        <taxon>Agrobacterium</taxon>
        <taxon>Agrobacterium tumefaciens complex</taxon>
    </lineage>
</organism>
<dbReference type="AlphaFoldDB" id="A0AAJ4N1R1"/>
<dbReference type="EMBL" id="CP049216">
    <property type="protein sequence ID" value="QTG13042.1"/>
    <property type="molecule type" value="Genomic_DNA"/>
</dbReference>